<dbReference type="Gene3D" id="1.20.58.90">
    <property type="match status" value="1"/>
</dbReference>
<keyword evidence="2 3" id="KW-0143">Chaperone</keyword>
<dbReference type="GO" id="GO:0007021">
    <property type="term" value="P:tubulin complex assembly"/>
    <property type="evidence" value="ECO:0007669"/>
    <property type="project" value="UniProtKB-UniRule"/>
</dbReference>
<evidence type="ECO:0000256" key="4">
    <source>
        <dbReference type="SAM" id="Coils"/>
    </source>
</evidence>
<keyword evidence="4" id="KW-0175">Coiled coil</keyword>
<organism evidence="6">
    <name type="scientific">Theileria annulata</name>
    <dbReference type="NCBI Taxonomy" id="5874"/>
    <lineage>
        <taxon>Eukaryota</taxon>
        <taxon>Sar</taxon>
        <taxon>Alveolata</taxon>
        <taxon>Apicomplexa</taxon>
        <taxon>Aconoidasida</taxon>
        <taxon>Piroplasmida</taxon>
        <taxon>Theileriidae</taxon>
        <taxon>Theileria</taxon>
    </lineage>
</organism>
<dbReference type="PANTHER" id="PTHR21500">
    <property type="entry name" value="TUBULIN-SPECIFIC CHAPERONE A"/>
    <property type="match status" value="1"/>
</dbReference>
<evidence type="ECO:0000256" key="2">
    <source>
        <dbReference type="ARBA" id="ARBA00023186"/>
    </source>
</evidence>
<dbReference type="InterPro" id="IPR004226">
    <property type="entry name" value="TBCA"/>
</dbReference>
<gene>
    <name evidence="5" type="ORF">TAT_000354700</name>
    <name evidence="6" type="ORF">TAV_000354600</name>
</gene>
<dbReference type="GO" id="GO:0005829">
    <property type="term" value="C:cytosol"/>
    <property type="evidence" value="ECO:0007669"/>
    <property type="project" value="TreeGrafter"/>
</dbReference>
<feature type="coiled-coil region" evidence="4">
    <location>
        <begin position="14"/>
        <end position="41"/>
    </location>
</feature>
<evidence type="ECO:0000313" key="6">
    <source>
        <dbReference type="EMBL" id="SVP95386.1"/>
    </source>
</evidence>
<name>A0A3B0NJE1_THEAN</name>
<evidence type="ECO:0000313" key="5">
    <source>
        <dbReference type="EMBL" id="SVP94620.1"/>
    </source>
</evidence>
<dbReference type="PANTHER" id="PTHR21500:SF0">
    <property type="entry name" value="TUBULIN-SPECIFIC CHAPERONE A"/>
    <property type="match status" value="1"/>
</dbReference>
<sequence>MEQEQTLHIKKGAIVRTMKEYSLYKKELQEAQSKFESVKATGEEHEVRAAMKILEESSAVLEDSKKRLTMIAMDLDQYMMEMMRTVEDSSETMTDDTLFLECKTALEDLSKNHPEIEFRRS</sequence>
<dbReference type="AlphaFoldDB" id="A0A3B0NJE1"/>
<dbReference type="InterPro" id="IPR036126">
    <property type="entry name" value="TBCA_sf"/>
</dbReference>
<comment type="similarity">
    <text evidence="1 3">Belongs to the TBCA family.</text>
</comment>
<protein>
    <recommendedName>
        <fullName evidence="3">Tubulin-specific chaperone A</fullName>
    </recommendedName>
</protein>
<evidence type="ECO:0000256" key="1">
    <source>
        <dbReference type="ARBA" id="ARBA00006806"/>
    </source>
</evidence>
<reference evidence="6" key="1">
    <citation type="submission" date="2018-07" db="EMBL/GenBank/DDBJ databases">
        <authorList>
            <person name="Quirk P.G."/>
            <person name="Krulwich T.A."/>
        </authorList>
    </citation>
    <scope>NUCLEOTIDE SEQUENCE</scope>
    <source>
        <strain evidence="6">Anand</strain>
    </source>
</reference>
<keyword evidence="3" id="KW-0493">Microtubule</keyword>
<comment type="subunit">
    <text evidence="3">Supercomplex made of cofactors A to E. Cofactors A and D function by capturing and stabilizing tubulin in a quasi-native conformation. Cofactor E binds to the cofactor D-tubulin complex; interaction with cofactor C then causes the release of tubulin polypeptides that are committed to the native state.</text>
</comment>
<evidence type="ECO:0000256" key="3">
    <source>
        <dbReference type="RuleBase" id="RU364030"/>
    </source>
</evidence>
<dbReference type="GO" id="GO:0007023">
    <property type="term" value="P:post-chaperonin tubulin folding pathway"/>
    <property type="evidence" value="ECO:0007669"/>
    <property type="project" value="UniProtKB-UniRule"/>
</dbReference>
<dbReference type="EMBL" id="UIVS01000004">
    <property type="protein sequence ID" value="SVP95386.1"/>
    <property type="molecule type" value="Genomic_DNA"/>
</dbReference>
<dbReference type="Pfam" id="PF02970">
    <property type="entry name" value="TBCA"/>
    <property type="match status" value="1"/>
</dbReference>
<comment type="subcellular location">
    <subcellularLocation>
        <location evidence="3">Cytoplasm</location>
        <location evidence="3">Cytoskeleton</location>
    </subcellularLocation>
</comment>
<accession>A0A3B0NJE1</accession>
<dbReference type="GO" id="GO:0005874">
    <property type="term" value="C:microtubule"/>
    <property type="evidence" value="ECO:0007669"/>
    <property type="project" value="UniProtKB-KW"/>
</dbReference>
<dbReference type="EMBL" id="UIVT01000004">
    <property type="protein sequence ID" value="SVP94620.1"/>
    <property type="molecule type" value="Genomic_DNA"/>
</dbReference>
<proteinExistence type="inferred from homology"/>
<dbReference type="SUPFAM" id="SSF46988">
    <property type="entry name" value="Tubulin chaperone cofactor A"/>
    <property type="match status" value="1"/>
</dbReference>
<dbReference type="GO" id="GO:0048487">
    <property type="term" value="F:beta-tubulin binding"/>
    <property type="evidence" value="ECO:0007669"/>
    <property type="project" value="InterPro"/>
</dbReference>
<keyword evidence="3" id="KW-0206">Cytoskeleton</keyword>
<keyword evidence="3" id="KW-0963">Cytoplasm</keyword>
<dbReference type="VEuPathDB" id="PiroplasmaDB:TA10835"/>